<dbReference type="PANTHER" id="PTHR38009">
    <property type="entry name" value="CONSERVED HYPOTHETICAL PHAGE TAIL PROTEIN"/>
    <property type="match status" value="1"/>
</dbReference>
<comment type="caution">
    <text evidence="1">The sequence shown here is derived from an EMBL/GenBank/DDBJ whole genome shotgun (WGS) entry which is preliminary data.</text>
</comment>
<protein>
    <submittedName>
        <fullName evidence="1">Phage tail protein</fullName>
    </submittedName>
</protein>
<gene>
    <name evidence="1" type="ORF">GCM10009554_57400</name>
</gene>
<accession>A0ABN1R8K7</accession>
<keyword evidence="2" id="KW-1185">Reference proteome</keyword>
<sequence length="161" mass="17580">MTPSPLSAGKGLEQLTGQVGMSHRYVIDIDKSSYQLGSWSKAAGLGVSWQKLSYRPGNATHETIVPGNVSYPNISLSRAAGADSERVQDWLKSVIRDRSPLSGAIYLVDFLGLPVVTWQLKEFFPIGWRLAEFDSAGSRPALETLELAHTGFLNAEGRFGR</sequence>
<dbReference type="InterPro" id="IPR011747">
    <property type="entry name" value="CHP02241"/>
</dbReference>
<reference evidence="1 2" key="1">
    <citation type="journal article" date="2019" name="Int. J. Syst. Evol. Microbiol.">
        <title>The Global Catalogue of Microorganisms (GCM) 10K type strain sequencing project: providing services to taxonomists for standard genome sequencing and annotation.</title>
        <authorList>
            <consortium name="The Broad Institute Genomics Platform"/>
            <consortium name="The Broad Institute Genome Sequencing Center for Infectious Disease"/>
            <person name="Wu L."/>
            <person name="Ma J."/>
        </authorList>
    </citation>
    <scope>NUCLEOTIDE SEQUENCE [LARGE SCALE GENOMIC DNA]</scope>
    <source>
        <strain evidence="1 2">JCM 10977</strain>
    </source>
</reference>
<dbReference type="PANTHER" id="PTHR38009:SF1">
    <property type="entry name" value="CONSERVED HYPOTHETICAL PHAGE TAIL PROTEIN"/>
    <property type="match status" value="1"/>
</dbReference>
<dbReference type="InterPro" id="IPR010667">
    <property type="entry name" value="Phage_T4_Gp19"/>
</dbReference>
<evidence type="ECO:0000313" key="1">
    <source>
        <dbReference type="EMBL" id="GAA0953247.1"/>
    </source>
</evidence>
<dbReference type="EMBL" id="BAAAHK010000013">
    <property type="protein sequence ID" value="GAA0953247.1"/>
    <property type="molecule type" value="Genomic_DNA"/>
</dbReference>
<dbReference type="Proteomes" id="UP001500542">
    <property type="component" value="Unassembled WGS sequence"/>
</dbReference>
<dbReference type="RefSeq" id="WP_343976786.1">
    <property type="nucleotide sequence ID" value="NZ_BAAAHK010000013.1"/>
</dbReference>
<evidence type="ECO:0000313" key="2">
    <source>
        <dbReference type="Proteomes" id="UP001500542"/>
    </source>
</evidence>
<proteinExistence type="predicted"/>
<dbReference type="Pfam" id="PF06841">
    <property type="entry name" value="Phage_T4_gp19"/>
    <property type="match status" value="1"/>
</dbReference>
<name>A0ABN1R8K7_9ACTN</name>
<organism evidence="1 2">
    <name type="scientific">Kribbella koreensis</name>
    <dbReference type="NCBI Taxonomy" id="57909"/>
    <lineage>
        <taxon>Bacteria</taxon>
        <taxon>Bacillati</taxon>
        <taxon>Actinomycetota</taxon>
        <taxon>Actinomycetes</taxon>
        <taxon>Propionibacteriales</taxon>
        <taxon>Kribbellaceae</taxon>
        <taxon>Kribbella</taxon>
    </lineage>
</organism>